<feature type="non-terminal residue" evidence="1">
    <location>
        <position position="1"/>
    </location>
</feature>
<keyword evidence="2" id="KW-1185">Reference proteome</keyword>
<dbReference type="AlphaFoldDB" id="X6LLQ5"/>
<dbReference type="EMBL" id="ASPP01034751">
    <property type="protein sequence ID" value="ETO02858.1"/>
    <property type="molecule type" value="Genomic_DNA"/>
</dbReference>
<dbReference type="Proteomes" id="UP000023152">
    <property type="component" value="Unassembled WGS sequence"/>
</dbReference>
<evidence type="ECO:0000313" key="2">
    <source>
        <dbReference type="Proteomes" id="UP000023152"/>
    </source>
</evidence>
<reference evidence="1 2" key="1">
    <citation type="journal article" date="2013" name="Curr. Biol.">
        <title>The Genome of the Foraminiferan Reticulomyxa filosa.</title>
        <authorList>
            <person name="Glockner G."/>
            <person name="Hulsmann N."/>
            <person name="Schleicher M."/>
            <person name="Noegel A.A."/>
            <person name="Eichinger L."/>
            <person name="Gallinger C."/>
            <person name="Pawlowski J."/>
            <person name="Sierra R."/>
            <person name="Euteneuer U."/>
            <person name="Pillet L."/>
            <person name="Moustafa A."/>
            <person name="Platzer M."/>
            <person name="Groth M."/>
            <person name="Szafranski K."/>
            <person name="Schliwa M."/>
        </authorList>
    </citation>
    <scope>NUCLEOTIDE SEQUENCE [LARGE SCALE GENOMIC DNA]</scope>
</reference>
<name>X6LLQ5_RETFI</name>
<comment type="caution">
    <text evidence="1">The sequence shown here is derived from an EMBL/GenBank/DDBJ whole genome shotgun (WGS) entry which is preliminary data.</text>
</comment>
<sequence length="300" mass="34800">SRDILECLPREWKSSELASHIGNCLLLQTDFAIKKKYLRDTIIHLSEKYLKHYSFDREAETLRKTVEGKDISNALDKSEQMQVSIVQQWLDDCLLFMKKSIAKMDKKSKDISVEIKKLQNDCKLLEHFLPLIKDQIKCGSGQTQTKSVLARNLWYCTFLLLPNINHEMSSLLSTYVANESDEKEKEEKREEEKDVNEQLVLCCLQNCCGFSSTVCNLIIRCINGETAWNLLWTELSLCPDFSIEAKWKNLARVNARKTIDTLREMIDHSLPLPEDICRICQTLESVFTTEFNANMLIDFE</sequence>
<proteinExistence type="predicted"/>
<protein>
    <submittedName>
        <fullName evidence="1">Uncharacterized protein</fullName>
    </submittedName>
</protein>
<evidence type="ECO:0000313" key="1">
    <source>
        <dbReference type="EMBL" id="ETO02858.1"/>
    </source>
</evidence>
<gene>
    <name evidence="1" type="ORF">RFI_34557</name>
</gene>
<organism evidence="1 2">
    <name type="scientific">Reticulomyxa filosa</name>
    <dbReference type="NCBI Taxonomy" id="46433"/>
    <lineage>
        <taxon>Eukaryota</taxon>
        <taxon>Sar</taxon>
        <taxon>Rhizaria</taxon>
        <taxon>Retaria</taxon>
        <taxon>Foraminifera</taxon>
        <taxon>Monothalamids</taxon>
        <taxon>Reticulomyxidae</taxon>
        <taxon>Reticulomyxa</taxon>
    </lineage>
</organism>
<accession>X6LLQ5</accession>